<keyword evidence="2" id="KW-1185">Reference proteome</keyword>
<organism evidence="1 2">
    <name type="scientific">Salix udensis</name>
    <dbReference type="NCBI Taxonomy" id="889485"/>
    <lineage>
        <taxon>Eukaryota</taxon>
        <taxon>Viridiplantae</taxon>
        <taxon>Streptophyta</taxon>
        <taxon>Embryophyta</taxon>
        <taxon>Tracheophyta</taxon>
        <taxon>Spermatophyta</taxon>
        <taxon>Magnoliopsida</taxon>
        <taxon>eudicotyledons</taxon>
        <taxon>Gunneridae</taxon>
        <taxon>Pentapetalae</taxon>
        <taxon>rosids</taxon>
        <taxon>fabids</taxon>
        <taxon>Malpighiales</taxon>
        <taxon>Salicaceae</taxon>
        <taxon>Saliceae</taxon>
        <taxon>Salix</taxon>
    </lineage>
</organism>
<protein>
    <submittedName>
        <fullName evidence="1">Uncharacterized protein</fullName>
    </submittedName>
</protein>
<dbReference type="AlphaFoldDB" id="A0AAD6K0L2"/>
<gene>
    <name evidence="1" type="ORF">OIU84_003779</name>
</gene>
<comment type="caution">
    <text evidence="1">The sequence shown here is derived from an EMBL/GenBank/DDBJ whole genome shotgun (WGS) entry which is preliminary data.</text>
</comment>
<accession>A0AAD6K0L2</accession>
<dbReference type="EMBL" id="JAPFFJ010000012">
    <property type="protein sequence ID" value="KAJ6414831.1"/>
    <property type="molecule type" value="Genomic_DNA"/>
</dbReference>
<sequence>MIKEAAVLVQFKSNENSEAAISLKEHGQQFHVLQLARYVEALSSSVAIIDCTIVLPSLKGKGRANQEQEDTDNVTWINLGLWPGAFLTNLKRMLRIKAAMWRIGFLFS</sequence>
<evidence type="ECO:0000313" key="2">
    <source>
        <dbReference type="Proteomes" id="UP001162972"/>
    </source>
</evidence>
<proteinExistence type="predicted"/>
<evidence type="ECO:0000313" key="1">
    <source>
        <dbReference type="EMBL" id="KAJ6414831.1"/>
    </source>
</evidence>
<name>A0AAD6K0L2_9ROSI</name>
<dbReference type="Proteomes" id="UP001162972">
    <property type="component" value="Chromosome 3"/>
</dbReference>
<reference evidence="1 2" key="1">
    <citation type="journal article" date="2023" name="Int. J. Mol. Sci.">
        <title>De Novo Assembly and Annotation of 11 Diverse Shrub Willow (Salix) Genomes Reveals Novel Gene Organization in Sex-Linked Regions.</title>
        <authorList>
            <person name="Hyden B."/>
            <person name="Feng K."/>
            <person name="Yates T.B."/>
            <person name="Jawdy S."/>
            <person name="Cereghino C."/>
            <person name="Smart L.B."/>
            <person name="Muchero W."/>
        </authorList>
    </citation>
    <scope>NUCLEOTIDE SEQUENCE [LARGE SCALE GENOMIC DNA]</scope>
    <source>
        <tissue evidence="1">Shoot tip</tissue>
    </source>
</reference>